<dbReference type="Proteomes" id="UP001060215">
    <property type="component" value="Chromosome 9"/>
</dbReference>
<name>A0ACC0GQL5_9ERIC</name>
<keyword evidence="2" id="KW-1185">Reference proteome</keyword>
<organism evidence="1 2">
    <name type="scientific">Camellia lanceoleosa</name>
    <dbReference type="NCBI Taxonomy" id="1840588"/>
    <lineage>
        <taxon>Eukaryota</taxon>
        <taxon>Viridiplantae</taxon>
        <taxon>Streptophyta</taxon>
        <taxon>Embryophyta</taxon>
        <taxon>Tracheophyta</taxon>
        <taxon>Spermatophyta</taxon>
        <taxon>Magnoliopsida</taxon>
        <taxon>eudicotyledons</taxon>
        <taxon>Gunneridae</taxon>
        <taxon>Pentapetalae</taxon>
        <taxon>asterids</taxon>
        <taxon>Ericales</taxon>
        <taxon>Theaceae</taxon>
        <taxon>Camellia</taxon>
    </lineage>
</organism>
<evidence type="ECO:0000313" key="1">
    <source>
        <dbReference type="EMBL" id="KAI8002535.1"/>
    </source>
</evidence>
<accession>A0ACC0GQL5</accession>
<dbReference type="EMBL" id="CM045766">
    <property type="protein sequence ID" value="KAI8002535.1"/>
    <property type="molecule type" value="Genomic_DNA"/>
</dbReference>
<proteinExistence type="predicted"/>
<reference evidence="1 2" key="1">
    <citation type="journal article" date="2022" name="Plant J.">
        <title>Chromosome-level genome of Camellia lanceoleosa provides a valuable resource for understanding genome evolution and self-incompatibility.</title>
        <authorList>
            <person name="Gong W."/>
            <person name="Xiao S."/>
            <person name="Wang L."/>
            <person name="Liao Z."/>
            <person name="Chang Y."/>
            <person name="Mo W."/>
            <person name="Hu G."/>
            <person name="Li W."/>
            <person name="Zhao G."/>
            <person name="Zhu H."/>
            <person name="Hu X."/>
            <person name="Ji K."/>
            <person name="Xiang X."/>
            <person name="Song Q."/>
            <person name="Yuan D."/>
            <person name="Jin S."/>
            <person name="Zhang L."/>
        </authorList>
    </citation>
    <scope>NUCLEOTIDE SEQUENCE [LARGE SCALE GENOMIC DNA]</scope>
    <source>
        <strain evidence="1">SQ_2022a</strain>
    </source>
</reference>
<gene>
    <name evidence="1" type="ORF">LOK49_LG08G02751</name>
</gene>
<evidence type="ECO:0000313" key="2">
    <source>
        <dbReference type="Proteomes" id="UP001060215"/>
    </source>
</evidence>
<protein>
    <submittedName>
        <fullName evidence="1">Uncharacterized protein</fullName>
    </submittedName>
</protein>
<comment type="caution">
    <text evidence="1">The sequence shown here is derived from an EMBL/GenBank/DDBJ whole genome shotgun (WGS) entry which is preliminary data.</text>
</comment>
<sequence>MKQTMDITKESTAESTVDYDRTKELKAFDDSKTGVKGLIDAGVDKVPKIFIRPPDELAEELKICQTSLQVPIIDLSGIEKEDRHQEVVQEVRIASEKWGFFQVVNHGIPCSVLDEIIDGIRMFHEQNPEVKKSYYTRDQMRRVRWETNYDLFQSRAANWRDTLNISMLVSDHLDPEEVPTACRASAIEYIKNVTKLGDTLFELLSEALGLKRDHLTAIECGGGRSFVGHYYPACPEPELTLGVSKHSDPAFLTVVLQDQLGGLQVMHQNQWVDVQPIHGGLVVNIGDLLQIISNDKFRSVDHRVLANNVGPRISMAFFFSGAFATPKLYGPIKELITEQNPPLYRNFLVSEYIGKFKAKALDESLLDHFKL</sequence>